<dbReference type="EMBL" id="DF842991">
    <property type="protein sequence ID" value="GAT46946.1"/>
    <property type="molecule type" value="Genomic_DNA"/>
</dbReference>
<keyword evidence="3" id="KW-1185">Reference proteome</keyword>
<sequence>MLTRRHRSLPPSPRSSSSAAFATDAQDPLRLIKTGIAERQAAWQSQALTGLGEASAVSGVAADSPEAGPSSSSTASSLSASSDVSSSAAEDEVRVQLTRDSPTPGRLGVELPSEVPTTASPEHCEHATITPCNPSSAAWVVSRSCTLHWDDLSDGIRVVHRTPSRDILLEPWGFNGRQEELFGIPIIDLEYIAHVVVAAQQIMRGLTVFMGRSIQSSFVVDVNYQGLQMLEAHSDAPTVYATLEVLKARLLRSEKHILRQLRAIKMFLTGDDEGSISSVNSTLPEVRELYGTVSKEQEFWTMAARKDYRLPPL</sequence>
<gene>
    <name evidence="2" type="ORF">MCHLO_04439</name>
</gene>
<evidence type="ECO:0008006" key="4">
    <source>
        <dbReference type="Google" id="ProtNLM"/>
    </source>
</evidence>
<accession>A0ABQ0LAU2</accession>
<feature type="compositionally biased region" description="Low complexity" evidence="1">
    <location>
        <begin position="61"/>
        <end position="88"/>
    </location>
</feature>
<evidence type="ECO:0000313" key="2">
    <source>
        <dbReference type="EMBL" id="GAT46946.1"/>
    </source>
</evidence>
<dbReference type="Proteomes" id="UP000815677">
    <property type="component" value="Unassembled WGS sequence"/>
</dbReference>
<feature type="non-terminal residue" evidence="2">
    <location>
        <position position="313"/>
    </location>
</feature>
<proteinExistence type="predicted"/>
<feature type="region of interest" description="Disordered" evidence="1">
    <location>
        <begin position="53"/>
        <end position="120"/>
    </location>
</feature>
<feature type="region of interest" description="Disordered" evidence="1">
    <location>
        <begin position="1"/>
        <end position="26"/>
    </location>
</feature>
<reference evidence="2" key="1">
    <citation type="submission" date="2014-09" db="EMBL/GenBank/DDBJ databases">
        <title>Genome sequence of the luminous mushroom Mycena chlorophos for searching fungal bioluminescence genes.</title>
        <authorList>
            <person name="Tanaka Y."/>
            <person name="Kasuga D."/>
            <person name="Oba Y."/>
            <person name="Hase S."/>
            <person name="Sato K."/>
            <person name="Oba Y."/>
            <person name="Sakakibara Y."/>
        </authorList>
    </citation>
    <scope>NUCLEOTIDE SEQUENCE</scope>
</reference>
<name>A0ABQ0LAU2_MYCCL</name>
<organism evidence="2 3">
    <name type="scientific">Mycena chlorophos</name>
    <name type="common">Agaric fungus</name>
    <name type="synonym">Agaricus chlorophos</name>
    <dbReference type="NCBI Taxonomy" id="658473"/>
    <lineage>
        <taxon>Eukaryota</taxon>
        <taxon>Fungi</taxon>
        <taxon>Dikarya</taxon>
        <taxon>Basidiomycota</taxon>
        <taxon>Agaricomycotina</taxon>
        <taxon>Agaricomycetes</taxon>
        <taxon>Agaricomycetidae</taxon>
        <taxon>Agaricales</taxon>
        <taxon>Marasmiineae</taxon>
        <taxon>Mycenaceae</taxon>
        <taxon>Mycena</taxon>
    </lineage>
</organism>
<evidence type="ECO:0000256" key="1">
    <source>
        <dbReference type="SAM" id="MobiDB-lite"/>
    </source>
</evidence>
<protein>
    <recommendedName>
        <fullName evidence="4">Spindle pole body component</fullName>
    </recommendedName>
</protein>
<evidence type="ECO:0000313" key="3">
    <source>
        <dbReference type="Proteomes" id="UP000815677"/>
    </source>
</evidence>